<protein>
    <recommendedName>
        <fullName evidence="4">DUF218 domain-containing protein</fullName>
    </recommendedName>
</protein>
<keyword evidence="1" id="KW-0472">Membrane</keyword>
<dbReference type="EMBL" id="HBFP01009394">
    <property type="protein sequence ID" value="CAD8822339.1"/>
    <property type="molecule type" value="Transcribed_RNA"/>
</dbReference>
<dbReference type="InterPro" id="IPR055323">
    <property type="entry name" value="C57A10.07/YOR238W"/>
</dbReference>
<proteinExistence type="predicted"/>
<dbReference type="PANTHER" id="PTHR28110:SF1">
    <property type="entry name" value="TRANSMEMBRANE PROTEIN"/>
    <property type="match status" value="1"/>
</dbReference>
<dbReference type="AlphaFoldDB" id="A0A6T6N489"/>
<reference evidence="3" key="1">
    <citation type="submission" date="2021-01" db="EMBL/GenBank/DDBJ databases">
        <authorList>
            <person name="Corre E."/>
            <person name="Pelletier E."/>
            <person name="Niang G."/>
            <person name="Scheremetjew M."/>
            <person name="Finn R."/>
            <person name="Kale V."/>
            <person name="Holt S."/>
            <person name="Cochrane G."/>
            <person name="Meng A."/>
            <person name="Brown T."/>
            <person name="Cohen L."/>
        </authorList>
    </citation>
    <scope>NUCLEOTIDE SEQUENCE</scope>
    <source>
        <strain evidence="3">CCMP3278</strain>
    </source>
</reference>
<feature type="transmembrane region" description="Helical" evidence="1">
    <location>
        <begin position="7"/>
        <end position="26"/>
    </location>
</feature>
<dbReference type="PANTHER" id="PTHR28110">
    <property type="entry name" value="TRANSMEMBRANE PROTEIN"/>
    <property type="match status" value="1"/>
</dbReference>
<gene>
    <name evidence="2" type="ORF">TOLI1172_LOCUS6734</name>
    <name evidence="3" type="ORF">TOLI1172_LOCUS6735</name>
</gene>
<organism evidence="3">
    <name type="scientific">Timspurckia oligopyrenoides</name>
    <dbReference type="NCBI Taxonomy" id="708627"/>
    <lineage>
        <taxon>Eukaryota</taxon>
        <taxon>Rhodophyta</taxon>
        <taxon>Bangiophyceae</taxon>
        <taxon>Porphyridiales</taxon>
        <taxon>Porphyridiaceae</taxon>
        <taxon>Timspurckia</taxon>
    </lineage>
</organism>
<accession>A0A6T6N489</accession>
<keyword evidence="1" id="KW-0812">Transmembrane</keyword>
<dbReference type="GO" id="GO:0005737">
    <property type="term" value="C:cytoplasm"/>
    <property type="evidence" value="ECO:0007669"/>
    <property type="project" value="TreeGrafter"/>
</dbReference>
<sequence>MKTKRSLITIAIGIILLSSPIVYHLVFESLFVSHQIHSFSGQIRIPARTLEVPEIEEYNSLKNLIMVAGHAVFNGNSYDQQSLANEQLWTLESFQHGHTPAFLAHIQAGVELASRDPSALLLFSGGETRKESGPISEAQNYWKIADANGWFSGENTELRRRALTEEFSRDSFENLLFSICRFREITQRYPENITVISFSFKRARFQNIHAVALRFPQERFHFEGVDPPGMNQVDKVGEISNAAGPFMNDPYGCSNRILVEKRLQRNPFRRIHSYPLGCPEIAPLFSLCDSKVYTGTLPWD</sequence>
<name>A0A6T6N489_9RHOD</name>
<evidence type="ECO:0008006" key="4">
    <source>
        <dbReference type="Google" id="ProtNLM"/>
    </source>
</evidence>
<keyword evidence="1" id="KW-1133">Transmembrane helix</keyword>
<evidence type="ECO:0000256" key="1">
    <source>
        <dbReference type="SAM" id="Phobius"/>
    </source>
</evidence>
<evidence type="ECO:0000313" key="2">
    <source>
        <dbReference type="EMBL" id="CAD8822338.1"/>
    </source>
</evidence>
<evidence type="ECO:0000313" key="3">
    <source>
        <dbReference type="EMBL" id="CAD8822339.1"/>
    </source>
</evidence>
<dbReference type="EMBL" id="HBFP01009393">
    <property type="protein sequence ID" value="CAD8822338.1"/>
    <property type="molecule type" value="Transcribed_RNA"/>
</dbReference>